<dbReference type="SUPFAM" id="SSF54631">
    <property type="entry name" value="CBS-domain pair"/>
    <property type="match status" value="1"/>
</dbReference>
<evidence type="ECO:0000313" key="4">
    <source>
        <dbReference type="EMBL" id="CCW34251.1"/>
    </source>
</evidence>
<dbReference type="PANTHER" id="PTHR43080:SF2">
    <property type="entry name" value="CBS DOMAIN-CONTAINING PROTEIN"/>
    <property type="match status" value="1"/>
</dbReference>
<dbReference type="Gene3D" id="3.10.580.10">
    <property type="entry name" value="CBS-domain"/>
    <property type="match status" value="1"/>
</dbReference>
<dbReference type="InterPro" id="IPR000644">
    <property type="entry name" value="CBS_dom"/>
</dbReference>
<keyword evidence="1 2" id="KW-0129">CBS domain</keyword>
<evidence type="ECO:0000256" key="2">
    <source>
        <dbReference type="PROSITE-ProRule" id="PRU00703"/>
    </source>
</evidence>
<name>S0ESH9_CHTCT</name>
<dbReference type="PANTHER" id="PTHR43080">
    <property type="entry name" value="CBS DOMAIN-CONTAINING PROTEIN CBSX3, MITOCHONDRIAL"/>
    <property type="match status" value="1"/>
</dbReference>
<evidence type="ECO:0000313" key="5">
    <source>
        <dbReference type="Proteomes" id="UP000014227"/>
    </source>
</evidence>
<dbReference type="eggNOG" id="COG0517">
    <property type="taxonomic scope" value="Bacteria"/>
</dbReference>
<dbReference type="HOGENOM" id="CLU_1913365_0_0_0"/>
<dbReference type="FunCoup" id="S0ESH9">
    <property type="interactions" value="255"/>
</dbReference>
<dbReference type="Pfam" id="PF00571">
    <property type="entry name" value="CBS"/>
    <property type="match status" value="2"/>
</dbReference>
<dbReference type="InParanoid" id="S0ESH9"/>
<reference evidence="5" key="1">
    <citation type="submission" date="2013-03" db="EMBL/GenBank/DDBJ databases">
        <title>Genome sequence of Chthonomonas calidirosea, the first sequenced genome from the Armatimonadetes phylum (formally candidate division OP10).</title>
        <authorList>
            <person name="Lee K.C.Y."/>
            <person name="Morgan X.C."/>
            <person name="Dunfield P.F."/>
            <person name="Tamas I."/>
            <person name="Houghton K.M."/>
            <person name="Vyssotski M."/>
            <person name="Ryan J.L.J."/>
            <person name="Lagutin K."/>
            <person name="McDonald I.R."/>
            <person name="Stott M.B."/>
        </authorList>
    </citation>
    <scope>NUCLEOTIDE SEQUENCE [LARGE SCALE GENOMIC DNA]</scope>
    <source>
        <strain evidence="5">DSM 23976 / ICMP 18418 / T49</strain>
    </source>
</reference>
<dbReference type="STRING" id="454171.CP488_00740"/>
<sequence>MYVRELIRTHIPTASPEMSLQEVLDIMDIHQLVLVPIVRHDGTLLGTFGEENIERLLKEPSDTSAQQNDIALLINRDIPVLKEESSVEEAIGYVQRHGCHRLVVVDDKGKVVGLVSIVDIYRAKLGEKNARE</sequence>
<dbReference type="RefSeq" id="WP_016481813.1">
    <property type="nucleotide sequence ID" value="NC_021487.1"/>
</dbReference>
<dbReference type="KEGG" id="ccz:CCALI_00416"/>
<dbReference type="AlphaFoldDB" id="S0ESH9"/>
<dbReference type="OrthoDB" id="9790355at2"/>
<organism evidence="4 5">
    <name type="scientific">Chthonomonas calidirosea (strain DSM 23976 / ICMP 18418 / T49)</name>
    <dbReference type="NCBI Taxonomy" id="1303518"/>
    <lineage>
        <taxon>Bacteria</taxon>
        <taxon>Bacillati</taxon>
        <taxon>Armatimonadota</taxon>
        <taxon>Chthonomonadia</taxon>
        <taxon>Chthonomonadales</taxon>
        <taxon>Chthonomonadaceae</taxon>
        <taxon>Chthonomonas</taxon>
    </lineage>
</organism>
<proteinExistence type="predicted"/>
<dbReference type="InterPro" id="IPR046342">
    <property type="entry name" value="CBS_dom_sf"/>
</dbReference>
<dbReference type="CDD" id="cd02205">
    <property type="entry name" value="CBS_pair_SF"/>
    <property type="match status" value="1"/>
</dbReference>
<feature type="domain" description="CBS" evidence="3">
    <location>
        <begin position="7"/>
        <end position="63"/>
    </location>
</feature>
<feature type="domain" description="CBS" evidence="3">
    <location>
        <begin position="74"/>
        <end position="131"/>
    </location>
</feature>
<protein>
    <submittedName>
        <fullName evidence="4">Predicted transcriptional regulator, contains C-terminal CBS domains</fullName>
    </submittedName>
</protein>
<dbReference type="PROSITE" id="PS51371">
    <property type="entry name" value="CBS"/>
    <property type="match status" value="2"/>
</dbReference>
<keyword evidence="5" id="KW-1185">Reference proteome</keyword>
<evidence type="ECO:0000259" key="3">
    <source>
        <dbReference type="PROSITE" id="PS51371"/>
    </source>
</evidence>
<dbReference type="SMART" id="SM00116">
    <property type="entry name" value="CBS"/>
    <property type="match status" value="2"/>
</dbReference>
<gene>
    <name evidence="4" type="ORF">CCALI_00416</name>
</gene>
<dbReference type="Proteomes" id="UP000014227">
    <property type="component" value="Chromosome I"/>
</dbReference>
<dbReference type="EMBL" id="HF951689">
    <property type="protein sequence ID" value="CCW34251.1"/>
    <property type="molecule type" value="Genomic_DNA"/>
</dbReference>
<evidence type="ECO:0000256" key="1">
    <source>
        <dbReference type="ARBA" id="ARBA00023122"/>
    </source>
</evidence>
<accession>S0ESH9</accession>
<dbReference type="PATRIC" id="fig|1303518.3.peg.422"/>
<dbReference type="InterPro" id="IPR051257">
    <property type="entry name" value="Diverse_CBS-Domain"/>
</dbReference>